<protein>
    <submittedName>
        <fullName evidence="1">Uncharacterized protein</fullName>
    </submittedName>
</protein>
<gene>
    <name evidence="1" type="ORF">IAB63_08070</name>
</gene>
<dbReference type="Proteomes" id="UP000824164">
    <property type="component" value="Unassembled WGS sequence"/>
</dbReference>
<comment type="caution">
    <text evidence="1">The sequence shown here is derived from an EMBL/GenBank/DDBJ whole genome shotgun (WGS) entry which is preliminary data.</text>
</comment>
<evidence type="ECO:0000313" key="2">
    <source>
        <dbReference type="Proteomes" id="UP000824164"/>
    </source>
</evidence>
<evidence type="ECO:0000313" key="1">
    <source>
        <dbReference type="EMBL" id="HIU03190.1"/>
    </source>
</evidence>
<dbReference type="AlphaFoldDB" id="A0A9D1HGR8"/>
<accession>A0A9D1HGR8</accession>
<reference evidence="1" key="2">
    <citation type="journal article" date="2021" name="PeerJ">
        <title>Extensive microbial diversity within the chicken gut microbiome revealed by metagenomics and culture.</title>
        <authorList>
            <person name="Gilroy R."/>
            <person name="Ravi A."/>
            <person name="Getino M."/>
            <person name="Pursley I."/>
            <person name="Horton D.L."/>
            <person name="Alikhan N.F."/>
            <person name="Baker D."/>
            <person name="Gharbi K."/>
            <person name="Hall N."/>
            <person name="Watson M."/>
            <person name="Adriaenssens E.M."/>
            <person name="Foster-Nyarko E."/>
            <person name="Jarju S."/>
            <person name="Secka A."/>
            <person name="Antonio M."/>
            <person name="Oren A."/>
            <person name="Chaudhuri R.R."/>
            <person name="La Ragione R."/>
            <person name="Hildebrand F."/>
            <person name="Pallen M.J."/>
        </authorList>
    </citation>
    <scope>NUCLEOTIDE SEQUENCE</scope>
    <source>
        <strain evidence="1">CHK187-14744</strain>
    </source>
</reference>
<name>A0A9D1HGR8_9FIRM</name>
<organism evidence="1 2">
    <name type="scientific">Candidatus Onthocola gallistercoris</name>
    <dbReference type="NCBI Taxonomy" id="2840876"/>
    <lineage>
        <taxon>Bacteria</taxon>
        <taxon>Bacillati</taxon>
        <taxon>Bacillota</taxon>
        <taxon>Bacilli</taxon>
        <taxon>Candidatus Onthocola</taxon>
    </lineage>
</organism>
<sequence>MPYDENLDPMLRDYEREDILNSLYPILAPVTTSPAFMVKNYETGLEDIEVIYYVESDDKLFPVTRHLCEHYSIEPIDLVRSVNDRSYDIYMNHISKPRGIPEEILDIYALTNSNSYLGAGLLITDSGRQTICDVFQHSAVYIFPVSDDEVILVSAQCLETESRLPRFKEYLKDLASALADADHVRLSDHVYRFNPEGMTFRTVI</sequence>
<dbReference type="EMBL" id="DVLT01000048">
    <property type="protein sequence ID" value="HIU03190.1"/>
    <property type="molecule type" value="Genomic_DNA"/>
</dbReference>
<proteinExistence type="predicted"/>
<reference evidence="1" key="1">
    <citation type="submission" date="2020-10" db="EMBL/GenBank/DDBJ databases">
        <authorList>
            <person name="Gilroy R."/>
        </authorList>
    </citation>
    <scope>NUCLEOTIDE SEQUENCE</scope>
    <source>
        <strain evidence="1">CHK187-14744</strain>
    </source>
</reference>